<dbReference type="GO" id="GO:0046589">
    <property type="term" value="F:ribonuclease T1 activity"/>
    <property type="evidence" value="ECO:0007669"/>
    <property type="project" value="UniProtKB-EC"/>
</dbReference>
<keyword evidence="8" id="KW-1185">Reference proteome</keyword>
<reference evidence="7 8" key="1">
    <citation type="journal article" date="2013" name="PLoS ONE">
        <title>Genomic and secretomic analyses reveal unique features of the lignocellulolytic enzyme system of Penicillium decumbens.</title>
        <authorList>
            <person name="Liu G."/>
            <person name="Zhang L."/>
            <person name="Wei X."/>
            <person name="Zou G."/>
            <person name="Qin Y."/>
            <person name="Ma L."/>
            <person name="Li J."/>
            <person name="Zheng H."/>
            <person name="Wang S."/>
            <person name="Wang C."/>
            <person name="Xun L."/>
            <person name="Zhao G.-P."/>
            <person name="Zhou Z."/>
            <person name="Qu Y."/>
        </authorList>
    </citation>
    <scope>NUCLEOTIDE SEQUENCE [LARGE SCALE GENOMIC DNA]</scope>
    <source>
        <strain evidence="8">114-2 / CGMCC 5302</strain>
    </source>
</reference>
<evidence type="ECO:0000256" key="5">
    <source>
        <dbReference type="ARBA" id="ARBA00023239"/>
    </source>
</evidence>
<accession>S7ZKD4</accession>
<evidence type="ECO:0000256" key="3">
    <source>
        <dbReference type="ARBA" id="ARBA00022801"/>
    </source>
</evidence>
<evidence type="ECO:0000313" key="8">
    <source>
        <dbReference type="Proteomes" id="UP000019376"/>
    </source>
</evidence>
<keyword evidence="4" id="KW-1015">Disulfide bond</keyword>
<dbReference type="GO" id="GO:0016787">
    <property type="term" value="F:hydrolase activity"/>
    <property type="evidence" value="ECO:0007669"/>
    <property type="project" value="UniProtKB-KW"/>
</dbReference>
<dbReference type="PANTHER" id="PTHR42104:SF2">
    <property type="entry name" value="GUANYL-SPECIFIC RIBONUCLEASE, PUTATIVE (AFU_ORTHOLOGUE AFUA_4G01200)-RELATED"/>
    <property type="match status" value="1"/>
</dbReference>
<keyword evidence="5" id="KW-0456">Lyase</keyword>
<dbReference type="EMBL" id="KB644413">
    <property type="protein sequence ID" value="EPS31100.1"/>
    <property type="molecule type" value="Genomic_DNA"/>
</dbReference>
<dbReference type="PhylomeDB" id="S7ZKD4"/>
<evidence type="ECO:0000256" key="1">
    <source>
        <dbReference type="ARBA" id="ARBA00022722"/>
    </source>
</evidence>
<feature type="chain" id="PRO_5004559908" evidence="6">
    <location>
        <begin position="20"/>
        <end position="142"/>
    </location>
</feature>
<keyword evidence="1" id="KW-0540">Nuclease</keyword>
<name>S7ZKD4_PENO1</name>
<dbReference type="OrthoDB" id="5425539at2759"/>
<evidence type="ECO:0000256" key="4">
    <source>
        <dbReference type="ARBA" id="ARBA00023157"/>
    </source>
</evidence>
<evidence type="ECO:0000256" key="6">
    <source>
        <dbReference type="SAM" id="SignalP"/>
    </source>
</evidence>
<dbReference type="SUPFAM" id="SSF53933">
    <property type="entry name" value="Microbial ribonucleases"/>
    <property type="match status" value="1"/>
</dbReference>
<proteinExistence type="predicted"/>
<keyword evidence="2" id="KW-0255">Endonuclease</keyword>
<evidence type="ECO:0000313" key="7">
    <source>
        <dbReference type="EMBL" id="EPS31100.1"/>
    </source>
</evidence>
<evidence type="ECO:0000256" key="2">
    <source>
        <dbReference type="ARBA" id="ARBA00022759"/>
    </source>
</evidence>
<dbReference type="eggNOG" id="ENOG502SHNW">
    <property type="taxonomic scope" value="Eukaryota"/>
</dbReference>
<dbReference type="Pfam" id="PF00545">
    <property type="entry name" value="Ribonuclease"/>
    <property type="match status" value="1"/>
</dbReference>
<dbReference type="HOGENOM" id="CLU_067154_0_0_1"/>
<dbReference type="AlphaFoldDB" id="S7ZKD4"/>
<dbReference type="STRING" id="933388.S7ZKD4"/>
<organism evidence="7 8">
    <name type="scientific">Penicillium oxalicum (strain 114-2 / CGMCC 5302)</name>
    <name type="common">Penicillium decumbens</name>
    <dbReference type="NCBI Taxonomy" id="933388"/>
    <lineage>
        <taxon>Eukaryota</taxon>
        <taxon>Fungi</taxon>
        <taxon>Dikarya</taxon>
        <taxon>Ascomycota</taxon>
        <taxon>Pezizomycotina</taxon>
        <taxon>Eurotiomycetes</taxon>
        <taxon>Eurotiomycetidae</taxon>
        <taxon>Eurotiales</taxon>
        <taxon>Aspergillaceae</taxon>
        <taxon>Penicillium</taxon>
    </lineage>
</organism>
<keyword evidence="6" id="KW-0732">Signal</keyword>
<keyword evidence="3" id="KW-0378">Hydrolase</keyword>
<dbReference type="PANTHER" id="PTHR42104">
    <property type="entry name" value="EXTRACELLULAR GUANYL-SPECIFIC RIBONUCLEASE RNTA (AFU_ORTHOLOGUE AFUA_4G03230)"/>
    <property type="match status" value="1"/>
</dbReference>
<sequence length="142" mass="15517">MFFNTKSIVLFGLMALTSAYPVAEFSKRAKLGDFKCPDGTTISESDIRTAYHECRRVDDRTYGRYPAYFGNQAGNGKVFSNIPDGTDLREFPIVIGGGPYTGGEPGAYRVVTDYKDNRGDFRGVMQHTGATVGGAYTACEKV</sequence>
<gene>
    <name evidence="7" type="ORF">PDE_06055</name>
</gene>
<dbReference type="GO" id="GO:0003723">
    <property type="term" value="F:RNA binding"/>
    <property type="evidence" value="ECO:0007669"/>
    <property type="project" value="InterPro"/>
</dbReference>
<dbReference type="Gene3D" id="3.10.450.30">
    <property type="entry name" value="Microbial ribonucleases"/>
    <property type="match status" value="1"/>
</dbReference>
<feature type="signal peptide" evidence="6">
    <location>
        <begin position="1"/>
        <end position="19"/>
    </location>
</feature>
<dbReference type="InterPro" id="IPR016191">
    <property type="entry name" value="Ribonuclease/ribotoxin"/>
</dbReference>
<dbReference type="InterPro" id="IPR000026">
    <property type="entry name" value="N1-like"/>
</dbReference>
<dbReference type="Proteomes" id="UP000019376">
    <property type="component" value="Unassembled WGS sequence"/>
</dbReference>
<protein>
    <submittedName>
        <fullName evidence="7">Uncharacterized protein</fullName>
    </submittedName>
</protein>